<dbReference type="GO" id="GO:0022877">
    <property type="term" value="F:protein-N(PI)-phosphohistidine-fructose phosphotransferase system transporter activity"/>
    <property type="evidence" value="ECO:0007669"/>
    <property type="project" value="InterPro"/>
</dbReference>
<keyword evidence="10 12" id="KW-1133">Transmembrane helix</keyword>
<feature type="domain" description="PTS EIIA type-2" evidence="13">
    <location>
        <begin position="2"/>
        <end position="146"/>
    </location>
</feature>
<evidence type="ECO:0000256" key="8">
    <source>
        <dbReference type="ARBA" id="ARBA00022692"/>
    </source>
</evidence>
<dbReference type="CDD" id="cd05569">
    <property type="entry name" value="PTS_IIB_fructose"/>
    <property type="match status" value="1"/>
</dbReference>
<evidence type="ECO:0000313" key="17">
    <source>
        <dbReference type="Proteomes" id="UP000425178"/>
    </source>
</evidence>
<dbReference type="InterPro" id="IPR036095">
    <property type="entry name" value="PTS_EIIB-like_sf"/>
</dbReference>
<dbReference type="PROSITE" id="PS51104">
    <property type="entry name" value="PTS_EIIC_TYPE_2"/>
    <property type="match status" value="1"/>
</dbReference>
<dbReference type="InterPro" id="IPR002178">
    <property type="entry name" value="PTS_EIIA_type-2_dom"/>
</dbReference>
<keyword evidence="6" id="KW-0808">Transferase</keyword>
<keyword evidence="17" id="KW-1185">Reference proteome</keyword>
<organism evidence="16 17">
    <name type="scientific">Corynebacterium comes</name>
    <dbReference type="NCBI Taxonomy" id="2675218"/>
    <lineage>
        <taxon>Bacteria</taxon>
        <taxon>Bacillati</taxon>
        <taxon>Actinomycetota</taxon>
        <taxon>Actinomycetes</taxon>
        <taxon>Mycobacteriales</taxon>
        <taxon>Corynebacteriaceae</taxon>
        <taxon>Corynebacterium</taxon>
    </lineage>
</organism>
<evidence type="ECO:0000256" key="2">
    <source>
        <dbReference type="ARBA" id="ARBA00022448"/>
    </source>
</evidence>
<keyword evidence="11 12" id="KW-0472">Membrane</keyword>
<feature type="domain" description="PTS EIIC type-2" evidence="15">
    <location>
        <begin position="302"/>
        <end position="668"/>
    </location>
</feature>
<gene>
    <name evidence="16" type="primary">fruA</name>
    <name evidence="16" type="ORF">CETAM_07800</name>
</gene>
<feature type="transmembrane region" description="Helical" evidence="12">
    <location>
        <begin position="411"/>
        <end position="441"/>
    </location>
</feature>
<dbReference type="Proteomes" id="UP000425178">
    <property type="component" value="Chromosome"/>
</dbReference>
<dbReference type="CDD" id="cd00211">
    <property type="entry name" value="PTS_IIA_fru"/>
    <property type="match status" value="1"/>
</dbReference>
<dbReference type="AlphaFoldDB" id="A0A6B8VTW1"/>
<comment type="subcellular location">
    <subcellularLocation>
        <location evidence="1">Cell inner membrane</location>
        <topology evidence="1">Multi-pass membrane protein</topology>
    </subcellularLocation>
</comment>
<evidence type="ECO:0000256" key="3">
    <source>
        <dbReference type="ARBA" id="ARBA00022475"/>
    </source>
</evidence>
<evidence type="ECO:0000259" key="13">
    <source>
        <dbReference type="PROSITE" id="PS51094"/>
    </source>
</evidence>
<keyword evidence="8 12" id="KW-0812">Transmembrane</keyword>
<dbReference type="InterPro" id="IPR004715">
    <property type="entry name" value="PTS_IIA_fruc"/>
</dbReference>
<evidence type="ECO:0000256" key="10">
    <source>
        <dbReference type="ARBA" id="ARBA00022989"/>
    </source>
</evidence>
<dbReference type="InterPro" id="IPR013014">
    <property type="entry name" value="PTS_EIIC_2"/>
</dbReference>
<evidence type="ECO:0000256" key="5">
    <source>
        <dbReference type="ARBA" id="ARBA00022597"/>
    </source>
</evidence>
<dbReference type="Pfam" id="PF00359">
    <property type="entry name" value="PTS_EIIA_2"/>
    <property type="match status" value="1"/>
</dbReference>
<reference evidence="16 17" key="1">
    <citation type="journal article" date="2021" name="Int. J. Syst. Evol. Microbiol.">
        <title>Classification of three corynebacterial strains isolated from a small paddock in North Rhine-Westphalia: proposal of &lt;i&gt;Corynebacterium kalinowskii&lt;/i&gt; sp. nov., &lt;i&gt;Corynebacterium comes&lt;/i&gt; sp. nov. and &lt;i&gt;Corynebacterium occultum&lt;/i&gt; sp. nov.</title>
        <authorList>
            <person name="Schaffert L."/>
            <person name="Ruwe M."/>
            <person name="Milse J."/>
            <person name="Hanuschka K."/>
            <person name="Ortseifen V."/>
            <person name="Droste J."/>
            <person name="Brandt D."/>
            <person name="Schl L."/>
            <person name="Kutter Y."/>
            <person name="Vinke S."/>
            <person name="Vieh P."/>
            <person name="Jacob L."/>
            <person name="L N.C."/>
            <person name="Schulte-Berndt E."/>
            <person name="Hain C."/>
            <person name="Linder M."/>
            <person name="Schmidt P."/>
            <person name="Wollenschl L."/>
            <person name="Luttermann T."/>
            <person name="Thieme E."/>
            <person name="Hassa J."/>
            <person name="Haak M."/>
            <person name="Wittchen M."/>
            <person name="Mentz A."/>
            <person name="Persicke M."/>
            <person name="Busche T."/>
            <person name="R C."/>
        </authorList>
    </citation>
    <scope>NUCLEOTIDE SEQUENCE [LARGE SCALE GENOMIC DNA]</scope>
    <source>
        <strain evidence="16 17">2019</strain>
    </source>
</reference>
<dbReference type="NCBIfam" id="TIGR00829">
    <property type="entry name" value="FRU"/>
    <property type="match status" value="1"/>
</dbReference>
<dbReference type="Gene3D" id="3.40.930.10">
    <property type="entry name" value="Mannitol-specific EII, Chain A"/>
    <property type="match status" value="1"/>
</dbReference>
<dbReference type="RefSeq" id="WP_156228330.1">
    <property type="nucleotide sequence ID" value="NZ_CP046453.1"/>
</dbReference>
<proteinExistence type="predicted"/>
<keyword evidence="2" id="KW-0813">Transport</keyword>
<feature type="transmembrane region" description="Helical" evidence="12">
    <location>
        <begin position="535"/>
        <end position="556"/>
    </location>
</feature>
<feature type="transmembrane region" description="Helical" evidence="12">
    <location>
        <begin position="310"/>
        <end position="330"/>
    </location>
</feature>
<evidence type="ECO:0000256" key="11">
    <source>
        <dbReference type="ARBA" id="ARBA00023136"/>
    </source>
</evidence>
<dbReference type="SUPFAM" id="SSF52794">
    <property type="entry name" value="PTS system IIB component-like"/>
    <property type="match status" value="1"/>
</dbReference>
<dbReference type="GO" id="GO:0005886">
    <property type="term" value="C:plasma membrane"/>
    <property type="evidence" value="ECO:0007669"/>
    <property type="project" value="UniProtKB-SubCell"/>
</dbReference>
<dbReference type="InterPro" id="IPR003352">
    <property type="entry name" value="PTS_EIIC"/>
</dbReference>
<feature type="transmembrane region" description="Helical" evidence="12">
    <location>
        <begin position="496"/>
        <end position="515"/>
    </location>
</feature>
<dbReference type="GO" id="GO:0016301">
    <property type="term" value="F:kinase activity"/>
    <property type="evidence" value="ECO:0007669"/>
    <property type="project" value="UniProtKB-KW"/>
</dbReference>
<dbReference type="KEGG" id="ccoe:CETAM_07800"/>
<evidence type="ECO:0000256" key="6">
    <source>
        <dbReference type="ARBA" id="ARBA00022679"/>
    </source>
</evidence>
<dbReference type="PANTHER" id="PTHR30505:SF0">
    <property type="entry name" value="FRUCTOSE-LIKE PTS SYSTEM EIIBC COMPONENT-RELATED"/>
    <property type="match status" value="1"/>
</dbReference>
<dbReference type="Pfam" id="PF02378">
    <property type="entry name" value="PTS_EIIC"/>
    <property type="match status" value="1"/>
</dbReference>
<dbReference type="GO" id="GO:0090563">
    <property type="term" value="F:protein-phosphocysteine-sugar phosphotransferase activity"/>
    <property type="evidence" value="ECO:0007669"/>
    <property type="project" value="TreeGrafter"/>
</dbReference>
<evidence type="ECO:0000256" key="12">
    <source>
        <dbReference type="SAM" id="Phobius"/>
    </source>
</evidence>
<dbReference type="Pfam" id="PF02302">
    <property type="entry name" value="PTS_IIB"/>
    <property type="match status" value="1"/>
</dbReference>
<evidence type="ECO:0000259" key="14">
    <source>
        <dbReference type="PROSITE" id="PS51099"/>
    </source>
</evidence>
<feature type="transmembrane region" description="Helical" evidence="12">
    <location>
        <begin position="453"/>
        <end position="475"/>
    </location>
</feature>
<dbReference type="PROSITE" id="PS51099">
    <property type="entry name" value="PTS_EIIB_TYPE_2"/>
    <property type="match status" value="1"/>
</dbReference>
<evidence type="ECO:0000259" key="15">
    <source>
        <dbReference type="PROSITE" id="PS51104"/>
    </source>
</evidence>
<sequence length="677" mass="69207">MSIITTDLVRLDTDFGSTTTDVINALAGLVHAAGRAGSASLLAGDALTREAQNPTGVPGRVAIPHCRSETVSEPTLAFARLSRPVNFGGPDGDSDLVFLIAAPAGGGKAHLKILSKLARALVRGDFIDRLRAAGTAEDIVAAVTEVVGDAGVEKQAEQPAATPTPTPGKKVTRIVAVTACPTGIAHTYMAADALTLNAQSRDDVDLVVETQGSSSTQALDPALITAADAVIFATDVGVRDKERFAGKPVIESPVKRAINEPAKMIDEAVAAAGNPDARRVTAGPVTAASTENTSQLSWARRIQQAVMTGVSYMIPFVAAGGLLLALGFLVGGYDMANGWQAITLQHSLTNLPGNDVLVDGATVTFDRSGLALYLGAVLFATGQMAMGFIVAALSGYTAYALAGRPGIAPGFVGGAISVLIGAGFIGGLVTGILAGLVALWIGNWKVPRILASLMPVVIIPLLTSLIVGLTMFLLLGRPLEGIMTGLTDWLSSLSGSSAVVLGIILGLMMCFDLGGPVNKAAYLFATAGLSTGDEASMQIMAAVMAAGMVPPIAMSLATLARESLFTPAEQENGKSAWLLGLSFISEGAIPFAAADPFRVIPSMMAGGAVTGAISMGLGVGSRAPHGGVFVLFAIDPWWGFLLAIIVGTIISAATVVALKQFWPNKATQAMAAATVNA</sequence>
<keyword evidence="7" id="KW-0598">Phosphotransferase system</keyword>
<evidence type="ECO:0000256" key="7">
    <source>
        <dbReference type="ARBA" id="ARBA00022683"/>
    </source>
</evidence>
<keyword evidence="3" id="KW-1003">Cell membrane</keyword>
<evidence type="ECO:0000256" key="4">
    <source>
        <dbReference type="ARBA" id="ARBA00022553"/>
    </source>
</evidence>
<dbReference type="InterPro" id="IPR003353">
    <property type="entry name" value="PTS_IIB_fruc"/>
</dbReference>
<dbReference type="PROSITE" id="PS51094">
    <property type="entry name" value="PTS_EIIA_TYPE_2"/>
    <property type="match status" value="1"/>
</dbReference>
<dbReference type="NCBIfam" id="TIGR00848">
    <property type="entry name" value="fruA"/>
    <property type="match status" value="1"/>
</dbReference>
<dbReference type="GO" id="GO:0009401">
    <property type="term" value="P:phosphoenolpyruvate-dependent sugar phosphotransferase system"/>
    <property type="evidence" value="ECO:0007669"/>
    <property type="project" value="UniProtKB-KW"/>
</dbReference>
<keyword evidence="4" id="KW-0597">Phosphoprotein</keyword>
<dbReference type="InterPro" id="IPR016152">
    <property type="entry name" value="PTrfase/Anion_transptr"/>
</dbReference>
<dbReference type="EMBL" id="CP046453">
    <property type="protein sequence ID" value="QGU04814.1"/>
    <property type="molecule type" value="Genomic_DNA"/>
</dbReference>
<keyword evidence="9" id="KW-0418">Kinase</keyword>
<feature type="transmembrane region" description="Helical" evidence="12">
    <location>
        <begin position="637"/>
        <end position="658"/>
    </location>
</feature>
<accession>A0A6B8VTW1</accession>
<dbReference type="InterPro" id="IPR013011">
    <property type="entry name" value="PTS_EIIB_2"/>
</dbReference>
<feature type="transmembrane region" description="Helical" evidence="12">
    <location>
        <begin position="576"/>
        <end position="594"/>
    </location>
</feature>
<dbReference type="InterPro" id="IPR050864">
    <property type="entry name" value="Bacterial_PTS_Sugar_Transport"/>
</dbReference>
<dbReference type="InterPro" id="IPR006327">
    <property type="entry name" value="PTS_IIC_fruc"/>
</dbReference>
<dbReference type="GO" id="GO:0005351">
    <property type="term" value="F:carbohydrate:proton symporter activity"/>
    <property type="evidence" value="ECO:0007669"/>
    <property type="project" value="InterPro"/>
</dbReference>
<feature type="domain" description="PTS EIIB type-2" evidence="14">
    <location>
        <begin position="174"/>
        <end position="270"/>
    </location>
</feature>
<feature type="transmembrane region" description="Helical" evidence="12">
    <location>
        <begin position="370"/>
        <end position="399"/>
    </location>
</feature>
<protein>
    <submittedName>
        <fullName evidence="16">PTS system fructose-specific EIIABC component</fullName>
    </submittedName>
</protein>
<evidence type="ECO:0000256" key="1">
    <source>
        <dbReference type="ARBA" id="ARBA00004429"/>
    </source>
</evidence>
<dbReference type="SUPFAM" id="SSF55804">
    <property type="entry name" value="Phoshotransferase/anion transport protein"/>
    <property type="match status" value="1"/>
</dbReference>
<keyword evidence="5" id="KW-0762">Sugar transport</keyword>
<dbReference type="PANTHER" id="PTHR30505">
    <property type="entry name" value="FRUCTOSE-LIKE PERMEASE"/>
    <property type="match status" value="1"/>
</dbReference>
<dbReference type="InterPro" id="IPR003501">
    <property type="entry name" value="PTS_EIIB_2/3"/>
</dbReference>
<dbReference type="Gene3D" id="3.40.50.2300">
    <property type="match status" value="1"/>
</dbReference>
<name>A0A6B8VTW1_9CORY</name>
<evidence type="ECO:0000256" key="9">
    <source>
        <dbReference type="ARBA" id="ARBA00022777"/>
    </source>
</evidence>
<evidence type="ECO:0000313" key="16">
    <source>
        <dbReference type="EMBL" id="QGU04814.1"/>
    </source>
</evidence>
<dbReference type="NCBIfam" id="TIGR01427">
    <property type="entry name" value="PTS_IIC_fructo"/>
    <property type="match status" value="1"/>
</dbReference>